<dbReference type="SUPFAM" id="SSF56300">
    <property type="entry name" value="Metallo-dependent phosphatases"/>
    <property type="match status" value="1"/>
</dbReference>
<dbReference type="InterPro" id="IPR041792">
    <property type="entry name" value="MPP_PAP"/>
</dbReference>
<dbReference type="PANTHER" id="PTHR45867:SF10">
    <property type="entry name" value="PURPLE ACID PHOSPHATASE"/>
    <property type="match status" value="1"/>
</dbReference>
<dbReference type="OMA" id="TRAHWSW"/>
<reference evidence="8" key="1">
    <citation type="journal article" date="2011" name="Genome Biol.">
        <title>Comparative genomics of the social amoebae Dictyostelium discoideum and Dictyostelium purpureum.</title>
        <authorList>
            <consortium name="US DOE Joint Genome Institute (JGI-PGF)"/>
            <person name="Sucgang R."/>
            <person name="Kuo A."/>
            <person name="Tian X."/>
            <person name="Salerno W."/>
            <person name="Parikh A."/>
            <person name="Feasley C.L."/>
            <person name="Dalin E."/>
            <person name="Tu H."/>
            <person name="Huang E."/>
            <person name="Barry K."/>
            <person name="Lindquist E."/>
            <person name="Shapiro H."/>
            <person name="Bruce D."/>
            <person name="Schmutz J."/>
            <person name="Salamov A."/>
            <person name="Fey P."/>
            <person name="Gaudet P."/>
            <person name="Anjard C."/>
            <person name="Babu M.M."/>
            <person name="Basu S."/>
            <person name="Bushmanova Y."/>
            <person name="van der Wel H."/>
            <person name="Katoh-Kurasawa M."/>
            <person name="Dinh C."/>
            <person name="Coutinho P.M."/>
            <person name="Saito T."/>
            <person name="Elias M."/>
            <person name="Schaap P."/>
            <person name="Kay R.R."/>
            <person name="Henrissat B."/>
            <person name="Eichinger L."/>
            <person name="Rivero F."/>
            <person name="Putnam N.H."/>
            <person name="West C.M."/>
            <person name="Loomis W.F."/>
            <person name="Chisholm R.L."/>
            <person name="Shaulsky G."/>
            <person name="Strassmann J.E."/>
            <person name="Queller D.C."/>
            <person name="Kuspa A."/>
            <person name="Grigoriev I.V."/>
        </authorList>
    </citation>
    <scope>NUCLEOTIDE SEQUENCE [LARGE SCALE GENOMIC DNA]</scope>
    <source>
        <strain evidence="8">QSDP1</strain>
    </source>
</reference>
<dbReference type="Gene3D" id="3.60.21.10">
    <property type="match status" value="1"/>
</dbReference>
<dbReference type="GeneID" id="10506699"/>
<dbReference type="InParanoid" id="F0ZBD1"/>
<dbReference type="VEuPathDB" id="AmoebaDB:DICPUDRAFT_86395"/>
<keyword evidence="3" id="KW-0378">Hydrolase</keyword>
<dbReference type="Pfam" id="PF14008">
    <property type="entry name" value="Metallophos_C"/>
    <property type="match status" value="1"/>
</dbReference>
<dbReference type="EMBL" id="GL870970">
    <property type="protein sequence ID" value="EGC38724.1"/>
    <property type="molecule type" value="Genomic_DNA"/>
</dbReference>
<gene>
    <name evidence="7" type="ORF">DICPUDRAFT_86395</name>
</gene>
<protein>
    <recommendedName>
        <fullName evidence="3">Purple acid phosphatase</fullName>
        <ecNumber evidence="3">3.1.3.2</ecNumber>
    </recommendedName>
</protein>
<feature type="domain" description="Purple acid phosphatase N-terminal" evidence="6">
    <location>
        <begin position="25"/>
        <end position="123"/>
    </location>
</feature>
<proteinExistence type="inferred from homology"/>
<evidence type="ECO:0000259" key="5">
    <source>
        <dbReference type="Pfam" id="PF14008"/>
    </source>
</evidence>
<dbReference type="Gene3D" id="2.60.40.380">
    <property type="entry name" value="Purple acid phosphatase-like, N-terminal"/>
    <property type="match status" value="1"/>
</dbReference>
<dbReference type="eggNOG" id="KOG1378">
    <property type="taxonomic scope" value="Eukaryota"/>
</dbReference>
<dbReference type="SUPFAM" id="SSF49363">
    <property type="entry name" value="Purple acid phosphatase, N-terminal domain"/>
    <property type="match status" value="1"/>
</dbReference>
<keyword evidence="1 3" id="KW-0732">Signal</keyword>
<feature type="signal peptide" evidence="3">
    <location>
        <begin position="1"/>
        <end position="19"/>
    </location>
</feature>
<dbReference type="InterPro" id="IPR015914">
    <property type="entry name" value="PAPs_N"/>
</dbReference>
<dbReference type="PANTHER" id="PTHR45867">
    <property type="entry name" value="PURPLE ACID PHOSPHATASE"/>
    <property type="match status" value="1"/>
</dbReference>
<evidence type="ECO:0000313" key="8">
    <source>
        <dbReference type="Proteomes" id="UP000001064"/>
    </source>
</evidence>
<evidence type="ECO:0000256" key="1">
    <source>
        <dbReference type="ARBA" id="ARBA00022729"/>
    </source>
</evidence>
<evidence type="ECO:0000256" key="3">
    <source>
        <dbReference type="RuleBase" id="RU361203"/>
    </source>
</evidence>
<dbReference type="RefSeq" id="XP_003284715.1">
    <property type="nucleotide sequence ID" value="XM_003284667.1"/>
</dbReference>
<evidence type="ECO:0000259" key="6">
    <source>
        <dbReference type="Pfam" id="PF16656"/>
    </source>
</evidence>
<accession>F0ZBD1</accession>
<feature type="domain" description="Purple acid phosphatase C-terminal" evidence="5">
    <location>
        <begin position="366"/>
        <end position="428"/>
    </location>
</feature>
<evidence type="ECO:0000256" key="2">
    <source>
        <dbReference type="ARBA" id="ARBA00023180"/>
    </source>
</evidence>
<dbReference type="InterPro" id="IPR008963">
    <property type="entry name" value="Purple_acid_Pase-like_N"/>
</dbReference>
<dbReference type="STRING" id="5786.F0ZBD1"/>
<dbReference type="Proteomes" id="UP000001064">
    <property type="component" value="Unassembled WGS sequence"/>
</dbReference>
<keyword evidence="2" id="KW-0325">Glycoprotein</keyword>
<organism evidence="7 8">
    <name type="scientific">Dictyostelium purpureum</name>
    <name type="common">Slime mold</name>
    <dbReference type="NCBI Taxonomy" id="5786"/>
    <lineage>
        <taxon>Eukaryota</taxon>
        <taxon>Amoebozoa</taxon>
        <taxon>Evosea</taxon>
        <taxon>Eumycetozoa</taxon>
        <taxon>Dictyostelia</taxon>
        <taxon>Dictyosteliales</taxon>
        <taxon>Dictyosteliaceae</taxon>
        <taxon>Dictyostelium</taxon>
    </lineage>
</organism>
<keyword evidence="8" id="KW-1185">Reference proteome</keyword>
<dbReference type="OrthoDB" id="45007at2759"/>
<comment type="similarity">
    <text evidence="3">Belongs to the metallophosphoesterase superfamily. Purple acid phosphatase family.</text>
</comment>
<sequence length="436" mass="48781">MKYFIIFIVLNILLGVVYSDGNVTPQSIKIAFSQSIDQIRITWYTEDISEAPVILYNTQLFSPEKDSSLAVQGEVISYKSEDSNFVGHPNTAVIEGLSDFTTYYYCVGDKSVGVYSQIYNFTTGITSNIGQFESFTLAFYGDMGFGGVGLQSDFPTINNVLSRDDISFIIHVGDIAYADLGASTELTGNQTIWNGFLESITPLATHLPYMTCPGNHDLFYDDLSVYSRTWQMPTDKDSDTWYSFDYNGVHFVGFSSEHDYTPLSPQFAWLENELKTYRQSNPDGWLVAYSHRPFYCSAIWDWCDDTPSDSITHHNDSLGKETFNLIEDLLYQYNVDLYLAGHQHAEEYSVPVYKGKNTGSFDEPKATVHITVGTGGNADGSIAGWQSRPTWAGGERTVSPGFAMLTFYNSTSLGYKFVANVNNTIIDEFTLTKGSF</sequence>
<dbReference type="AlphaFoldDB" id="F0ZBD1"/>
<dbReference type="CDD" id="cd00839">
    <property type="entry name" value="MPP_PAPs"/>
    <property type="match status" value="1"/>
</dbReference>
<dbReference type="Pfam" id="PF00149">
    <property type="entry name" value="Metallophos"/>
    <property type="match status" value="1"/>
</dbReference>
<dbReference type="GO" id="GO:0046872">
    <property type="term" value="F:metal ion binding"/>
    <property type="evidence" value="ECO:0007669"/>
    <property type="project" value="InterPro"/>
</dbReference>
<evidence type="ECO:0000259" key="4">
    <source>
        <dbReference type="Pfam" id="PF00149"/>
    </source>
</evidence>
<evidence type="ECO:0000313" key="7">
    <source>
        <dbReference type="EMBL" id="EGC38724.1"/>
    </source>
</evidence>
<dbReference type="InterPro" id="IPR004843">
    <property type="entry name" value="Calcineurin-like_PHP"/>
</dbReference>
<dbReference type="Pfam" id="PF16656">
    <property type="entry name" value="Pur_ac_phosph_N"/>
    <property type="match status" value="1"/>
</dbReference>
<dbReference type="InterPro" id="IPR029052">
    <property type="entry name" value="Metallo-depent_PP-like"/>
</dbReference>
<name>F0ZBD1_DICPU</name>
<feature type="domain" description="Calcineurin-like phosphoesterase" evidence="4">
    <location>
        <begin position="136"/>
        <end position="345"/>
    </location>
</feature>
<dbReference type="KEGG" id="dpp:DICPUDRAFT_86395"/>
<dbReference type="InterPro" id="IPR025733">
    <property type="entry name" value="PAPs_C"/>
</dbReference>
<dbReference type="EC" id="3.1.3.2" evidence="3"/>
<feature type="chain" id="PRO_5005128800" description="Purple acid phosphatase" evidence="3">
    <location>
        <begin position="20"/>
        <end position="436"/>
    </location>
</feature>
<dbReference type="GO" id="GO:0003993">
    <property type="term" value="F:acid phosphatase activity"/>
    <property type="evidence" value="ECO:0007669"/>
    <property type="project" value="UniProtKB-EC"/>
</dbReference>
<comment type="catalytic activity">
    <reaction evidence="3">
        <text>a phosphate monoester + H2O = an alcohol + phosphate</text>
        <dbReference type="Rhea" id="RHEA:15017"/>
        <dbReference type="ChEBI" id="CHEBI:15377"/>
        <dbReference type="ChEBI" id="CHEBI:30879"/>
        <dbReference type="ChEBI" id="CHEBI:43474"/>
        <dbReference type="ChEBI" id="CHEBI:67140"/>
        <dbReference type="EC" id="3.1.3.2"/>
    </reaction>
</comment>